<evidence type="ECO:0000313" key="2">
    <source>
        <dbReference type="EMBL" id="EEA22691.1"/>
    </source>
</evidence>
<dbReference type="AlphaFoldDB" id="B6QH46"/>
<reference evidence="3" key="1">
    <citation type="journal article" date="2015" name="Genome Announc.">
        <title>Genome sequence of the AIDS-associated pathogen Penicillium marneffei (ATCC18224) and its near taxonomic relative Talaromyces stipitatus (ATCC10500).</title>
        <authorList>
            <person name="Nierman W.C."/>
            <person name="Fedorova-Abrams N.D."/>
            <person name="Andrianopoulos A."/>
        </authorList>
    </citation>
    <scope>NUCLEOTIDE SEQUENCE [LARGE SCALE GENOMIC DNA]</scope>
    <source>
        <strain evidence="3">ATCC 18224 / CBS 334.59 / QM 7333</strain>
    </source>
</reference>
<dbReference type="EMBL" id="DS995902">
    <property type="protein sequence ID" value="EEA22691.1"/>
    <property type="molecule type" value="Genomic_DNA"/>
</dbReference>
<dbReference type="VEuPathDB" id="FungiDB:PMAA_093100"/>
<feature type="region of interest" description="Disordered" evidence="1">
    <location>
        <begin position="1"/>
        <end position="93"/>
    </location>
</feature>
<dbReference type="Proteomes" id="UP000001294">
    <property type="component" value="Unassembled WGS sequence"/>
</dbReference>
<evidence type="ECO:0000313" key="3">
    <source>
        <dbReference type="Proteomes" id="UP000001294"/>
    </source>
</evidence>
<protein>
    <submittedName>
        <fullName evidence="2">Uncharacterized protein</fullName>
    </submittedName>
</protein>
<proteinExistence type="predicted"/>
<name>B6QH46_TALMQ</name>
<feature type="compositionally biased region" description="Acidic residues" evidence="1">
    <location>
        <begin position="58"/>
        <end position="72"/>
    </location>
</feature>
<keyword evidence="3" id="KW-1185">Reference proteome</keyword>
<dbReference type="HOGENOM" id="CLU_1489492_0_0_1"/>
<accession>B6QH46</accession>
<organism evidence="2 3">
    <name type="scientific">Talaromyces marneffei (strain ATCC 18224 / CBS 334.59 / QM 7333)</name>
    <name type="common">Penicillium marneffei</name>
    <dbReference type="NCBI Taxonomy" id="441960"/>
    <lineage>
        <taxon>Eukaryota</taxon>
        <taxon>Fungi</taxon>
        <taxon>Dikarya</taxon>
        <taxon>Ascomycota</taxon>
        <taxon>Pezizomycotina</taxon>
        <taxon>Eurotiomycetes</taxon>
        <taxon>Eurotiomycetidae</taxon>
        <taxon>Eurotiales</taxon>
        <taxon>Trichocomaceae</taxon>
        <taxon>Talaromyces</taxon>
        <taxon>Talaromyces sect. Talaromyces</taxon>
    </lineage>
</organism>
<evidence type="ECO:0000256" key="1">
    <source>
        <dbReference type="SAM" id="MobiDB-lite"/>
    </source>
</evidence>
<gene>
    <name evidence="2" type="ORF">PMAA_093100</name>
</gene>
<sequence>MPCAEAQFTKPYPEGYASTRKQPRSSLPRADSTPPTSIGPSSEGIGELTERLKGLNAGDEDEMDLDSSDDADSVTSTQSIVSSGPREPQQRDYDKYMPDRLHSSLYYDIVIKHVSTRLYKRDGPGYVYILRVTPVTPDKDGAESTNNKKIILKVGSCASIPKRLKTLSEKCKHNEYELLKD</sequence>
<dbReference type="PhylomeDB" id="B6QH46"/>